<dbReference type="PROSITE" id="PS50125">
    <property type="entry name" value="GUANYLATE_CYCLASE_2"/>
    <property type="match status" value="2"/>
</dbReference>
<dbReference type="GO" id="GO:0009190">
    <property type="term" value="P:cyclic nucleotide biosynthetic process"/>
    <property type="evidence" value="ECO:0007669"/>
    <property type="project" value="InterPro"/>
</dbReference>
<evidence type="ECO:0000256" key="1">
    <source>
        <dbReference type="SAM" id="MobiDB-lite"/>
    </source>
</evidence>
<protein>
    <recommendedName>
        <fullName evidence="3">Guanylate cyclase domain-containing protein</fullName>
    </recommendedName>
</protein>
<keyword evidence="2" id="KW-0812">Transmembrane</keyword>
<feature type="domain" description="Guanylate cyclase" evidence="3">
    <location>
        <begin position="1575"/>
        <end position="1612"/>
    </location>
</feature>
<keyword evidence="2" id="KW-1133">Transmembrane helix</keyword>
<feature type="region of interest" description="Disordered" evidence="1">
    <location>
        <begin position="1211"/>
        <end position="1240"/>
    </location>
</feature>
<dbReference type="OrthoDB" id="545881at2759"/>
<proteinExistence type="predicted"/>
<dbReference type="SMART" id="SM00044">
    <property type="entry name" value="CYCc"/>
    <property type="match status" value="1"/>
</dbReference>
<dbReference type="Gene3D" id="3.30.70.1230">
    <property type="entry name" value="Nucleotide cyclase"/>
    <property type="match status" value="3"/>
</dbReference>
<dbReference type="PANTHER" id="PTHR43081">
    <property type="entry name" value="ADENYLATE CYCLASE, TERMINAL-DIFFERENTIATION SPECIFIC-RELATED"/>
    <property type="match status" value="1"/>
</dbReference>
<keyword evidence="2" id="KW-0472">Membrane</keyword>
<dbReference type="PANTHER" id="PTHR43081:SF1">
    <property type="entry name" value="ADENYLATE CYCLASE, TERMINAL-DIFFERENTIATION SPECIFIC"/>
    <property type="match status" value="1"/>
</dbReference>
<dbReference type="InterPro" id="IPR001054">
    <property type="entry name" value="A/G_cyclase"/>
</dbReference>
<reference evidence="4" key="1">
    <citation type="journal article" date="2020" name="bioRxiv">
        <title>Comparative genomics of Chlamydomonas.</title>
        <authorList>
            <person name="Craig R.J."/>
            <person name="Hasan A.R."/>
            <person name="Ness R.W."/>
            <person name="Keightley P.D."/>
        </authorList>
    </citation>
    <scope>NUCLEOTIDE SEQUENCE</scope>
    <source>
        <strain evidence="4">CCAP 11/70</strain>
    </source>
</reference>
<name>A0A835XVW0_9CHLO</name>
<feature type="region of interest" description="Disordered" evidence="1">
    <location>
        <begin position="874"/>
        <end position="1032"/>
    </location>
</feature>
<evidence type="ECO:0000313" key="5">
    <source>
        <dbReference type="Proteomes" id="UP000612055"/>
    </source>
</evidence>
<feature type="region of interest" description="Disordered" evidence="1">
    <location>
        <begin position="1125"/>
        <end position="1151"/>
    </location>
</feature>
<keyword evidence="5" id="KW-1185">Reference proteome</keyword>
<feature type="compositionally biased region" description="Polar residues" evidence="1">
    <location>
        <begin position="1211"/>
        <end position="1232"/>
    </location>
</feature>
<feature type="transmembrane region" description="Helical" evidence="2">
    <location>
        <begin position="589"/>
        <end position="613"/>
    </location>
</feature>
<evidence type="ECO:0000256" key="2">
    <source>
        <dbReference type="SAM" id="Phobius"/>
    </source>
</evidence>
<comment type="caution">
    <text evidence="4">The sequence shown here is derived from an EMBL/GenBank/DDBJ whole genome shotgun (WGS) entry which is preliminary data.</text>
</comment>
<evidence type="ECO:0000313" key="4">
    <source>
        <dbReference type="EMBL" id="KAG2490770.1"/>
    </source>
</evidence>
<dbReference type="GO" id="GO:0035556">
    <property type="term" value="P:intracellular signal transduction"/>
    <property type="evidence" value="ECO:0007669"/>
    <property type="project" value="InterPro"/>
</dbReference>
<dbReference type="Proteomes" id="UP000612055">
    <property type="component" value="Unassembled WGS sequence"/>
</dbReference>
<dbReference type="InterPro" id="IPR050697">
    <property type="entry name" value="Adenylyl/Guanylyl_Cyclase_3/4"/>
</dbReference>
<dbReference type="InterPro" id="IPR029787">
    <property type="entry name" value="Nucleotide_cyclase"/>
</dbReference>
<feature type="domain" description="Guanylate cyclase" evidence="3">
    <location>
        <begin position="636"/>
        <end position="694"/>
    </location>
</feature>
<feature type="compositionally biased region" description="Polar residues" evidence="1">
    <location>
        <begin position="1010"/>
        <end position="1022"/>
    </location>
</feature>
<sequence length="1708" mass="177082">MCGDEVKVVIKAELISALPLVLHAAESLVALQRLRTSAAQPAATGDLAIAPAGNTTGPAGLDYPFAIYMEIQATLPERQFDVNWLTVFPPKYDNFQGRAVSVDLYSTYYLRDWLPAAVEAARAAAGLPASSGGGGGGEAAAAQAPATWEELLALAAAVEGRDLDGDGQADHGLCLDTHRACKVWGLLSAVYASMAQTAGQQQGVWFDRATMRPLVHNPAMRAALDMWRRLEGSSWPPRTAAPILHEVGSGYGFRITPEDCPLINPHFASGKCLFTLDWAHTLPFINTWQAPKLAGRLGMALAPGSPRVWVQPATQHLTASAKPAPVPLYIQAPLEGYPSKDRTFADVVASIAAAEGSSGGATVGPQDSTSGPDGLQWCVGGSTCAAPFAEPLEPSSLAAALLGQAGATAGTWANRAPLTSVPSSFMLSGDPMEVTGKQSNVVYAWMGEVYKIVTMYSMLYETYFASTLNASLVVDWSFFGFHPDDAAQLPAFLAAGDQHPNQAVELRTLHTTGYRIALDEVAFAATTHEGEFTPSAAAPLLSDLFNKFVFVMGGIYWRTLNYKAPPIPVYNSTADTATQSDGWGLSHSAVVAVIAVPIAALLLIIAVVGAVVYRYRSRRSLLSGRVLPPKWGPDVTLVATDIQNSTLLWELLPTEVMNACLSVHHGEVRKALEAHGGHEVSTEGDAFLASFHTPWAALAFSLDLQARLLNADWPPLLLATCDGAEAWAEPNAAVLESMASTCSGTGGGLSRVSTVTSGRGPNWHAGSLHASFAKPAGRNLSGQPPSSEEPSSLAAMFSKSARSLLRHASIQSITSFRHPSPRSLPVPTSISGGAGTGVTILVSNPLGSLPPAATVRHSSVTAVSARAAAESVAHKALGPDGTGSPRLPSSFTGGSPRFLHRPASPRAGPGASWLLVGPASGRGAPPPEALTTGSNDGRSQGPGRPASGQVPSGAGTGDATPDPPAVHASTDSSNAAGMATATTPPGGSTATNRGTRRANQPGVPSPMSGGPNSAGPNSTAGPNSGPPDPSGIPAFSLFAAAAASVGGPDSNLGATDYLWRHADAAEVEESRAGTGTGLGVLPETAMSLADRYDDSEHLPMPRPSRSTAVGWNGRAPIIHAATALASGATASRPETAGTLDIPRSHSADEGSGQLLPLQLAPAPSLPALESRPPSCLPATQEQEPNGVIALTCPGSPNGAVRYHSALTLRASSNTGQPTGRDTRSGQGHSSASGGVAEDANGGTLEEVLNRLLAAASTGRVHAGNLGVALQRLWAPTEAPMDKSLREHHLCNTALLLSGDAAAIRPLLAQRGLRVRIGVHSGVPQDEVVETVRDTRYEYRGACMARTKATCDLAAGGAVLLTETTQAACNAYKTKMRQFSLIQVGLPLEPPVAAPEPLIRAATLAKRIVERPVVPHHSALRVASTGVQPEGGDSGPDLFCALDVRLMPRCGLPAFFRHGYTPDPCSSSLLAPLGDIVAVFIYVSGVKALRQWHAGVLAEAVALLQRDVQAAAAEAGGYVVAQAEGSAVVVFAQPTTAVAWAVGCQERALQLPWPQALLEHEAGAEARRDGRVVLRGLRLRVGLEGGPAIARVVPRTGRLDYTGRTLNRASRIASKAGQGAVLTSAALWSRVRAAIYGTSDGGAPAVVSPTAAPGAARTSREGVPPPPFLPDVRELVGNSQGHVLLKGVKELVELVQVEREREPGGASPE</sequence>
<feature type="region of interest" description="Disordered" evidence="1">
    <location>
        <begin position="1648"/>
        <end position="1673"/>
    </location>
</feature>
<feature type="compositionally biased region" description="Low complexity" evidence="1">
    <location>
        <begin position="975"/>
        <end position="991"/>
    </location>
</feature>
<dbReference type="Pfam" id="PF00211">
    <property type="entry name" value="Guanylate_cyc"/>
    <property type="match status" value="2"/>
</dbReference>
<organism evidence="4 5">
    <name type="scientific">Edaphochlamys debaryana</name>
    <dbReference type="NCBI Taxonomy" id="47281"/>
    <lineage>
        <taxon>Eukaryota</taxon>
        <taxon>Viridiplantae</taxon>
        <taxon>Chlorophyta</taxon>
        <taxon>core chlorophytes</taxon>
        <taxon>Chlorophyceae</taxon>
        <taxon>CS clade</taxon>
        <taxon>Chlamydomonadales</taxon>
        <taxon>Chlamydomonadales incertae sedis</taxon>
        <taxon>Edaphochlamys</taxon>
    </lineage>
</organism>
<dbReference type="CDD" id="cd07302">
    <property type="entry name" value="CHD"/>
    <property type="match status" value="1"/>
</dbReference>
<gene>
    <name evidence="4" type="ORF">HYH03_010920</name>
</gene>
<dbReference type="EMBL" id="JAEHOE010000059">
    <property type="protein sequence ID" value="KAG2490770.1"/>
    <property type="molecule type" value="Genomic_DNA"/>
</dbReference>
<dbReference type="SUPFAM" id="SSF55073">
    <property type="entry name" value="Nucleotide cyclase"/>
    <property type="match status" value="2"/>
</dbReference>
<accession>A0A835XVW0</accession>
<dbReference type="SUPFAM" id="SSF53850">
    <property type="entry name" value="Periplasmic binding protein-like II"/>
    <property type="match status" value="1"/>
</dbReference>
<evidence type="ECO:0000259" key="3">
    <source>
        <dbReference type="PROSITE" id="PS50125"/>
    </source>
</evidence>
<dbReference type="Gene3D" id="3.40.190.10">
    <property type="entry name" value="Periplasmic binding protein-like II"/>
    <property type="match status" value="1"/>
</dbReference>